<comment type="caution">
    <text evidence="1">The sequence shown here is derived from an EMBL/GenBank/DDBJ whole genome shotgun (WGS) entry which is preliminary data.</text>
</comment>
<proteinExistence type="predicted"/>
<dbReference type="AlphaFoldDB" id="A0A9J6BFW0"/>
<dbReference type="SUPFAM" id="SSF52047">
    <property type="entry name" value="RNI-like"/>
    <property type="match status" value="1"/>
</dbReference>
<accession>A0A9J6BFW0</accession>
<organism evidence="1 2">
    <name type="scientific">Polypedilum vanderplanki</name>
    <name type="common">Sleeping chironomid midge</name>
    <dbReference type="NCBI Taxonomy" id="319348"/>
    <lineage>
        <taxon>Eukaryota</taxon>
        <taxon>Metazoa</taxon>
        <taxon>Ecdysozoa</taxon>
        <taxon>Arthropoda</taxon>
        <taxon>Hexapoda</taxon>
        <taxon>Insecta</taxon>
        <taxon>Pterygota</taxon>
        <taxon>Neoptera</taxon>
        <taxon>Endopterygota</taxon>
        <taxon>Diptera</taxon>
        <taxon>Nematocera</taxon>
        <taxon>Chironomoidea</taxon>
        <taxon>Chironomidae</taxon>
        <taxon>Chironominae</taxon>
        <taxon>Polypedilum</taxon>
        <taxon>Polypedilum</taxon>
    </lineage>
</organism>
<reference evidence="1" key="1">
    <citation type="submission" date="2021-03" db="EMBL/GenBank/DDBJ databases">
        <title>Chromosome level genome of the anhydrobiotic midge Polypedilum vanderplanki.</title>
        <authorList>
            <person name="Yoshida Y."/>
            <person name="Kikawada T."/>
            <person name="Gusev O."/>
        </authorList>
    </citation>
    <scope>NUCLEOTIDE SEQUENCE</scope>
    <source>
        <strain evidence="1">NIAS01</strain>
        <tissue evidence="1">Whole body or cell culture</tissue>
    </source>
</reference>
<keyword evidence="2" id="KW-1185">Reference proteome</keyword>
<dbReference type="Gene3D" id="3.80.10.10">
    <property type="entry name" value="Ribonuclease Inhibitor"/>
    <property type="match status" value="1"/>
</dbReference>
<name>A0A9J6BFW0_POLVA</name>
<dbReference type="EMBL" id="JADBJN010000004">
    <property type="protein sequence ID" value="KAG5668520.1"/>
    <property type="molecule type" value="Genomic_DNA"/>
</dbReference>
<sequence>MNKFKISIHPEKNSFSNVDFLPMPKIINNFVKGKHRNLEIIGKFKCGKLKFSEILKIVSDHWNSLKTMHIENMEDSNEIFIWSFDDILFETLYLTKLTLTKCTMNHFEKLQYAQFEFLKSLKLIRTGNKSAISNFLLTCPVLEELTIESFNKNEMIDFLYLFPFQLKKLKLYLRQKLIIDEEILTFLLLQFESLKEITISMGISQNLIENILNEGNFEKLEIGLSPFIENLKLEGRKENIKELILKGNILNFENLKTIFKQQSGIKTIRFPDWSLENNEIIFKHVVSLKTYLQNLENIFIQNEKKSFEDIEI</sequence>
<gene>
    <name evidence="1" type="ORF">PVAND_016459</name>
</gene>
<evidence type="ECO:0000313" key="1">
    <source>
        <dbReference type="EMBL" id="KAG5668520.1"/>
    </source>
</evidence>
<evidence type="ECO:0000313" key="2">
    <source>
        <dbReference type="Proteomes" id="UP001107558"/>
    </source>
</evidence>
<dbReference type="InterPro" id="IPR032675">
    <property type="entry name" value="LRR_dom_sf"/>
</dbReference>
<dbReference type="Proteomes" id="UP001107558">
    <property type="component" value="Chromosome 4"/>
</dbReference>
<protein>
    <submittedName>
        <fullName evidence="1">Uncharacterized protein</fullName>
    </submittedName>
</protein>